<keyword evidence="3" id="KW-1185">Reference proteome</keyword>
<feature type="compositionally biased region" description="Basic and acidic residues" evidence="1">
    <location>
        <begin position="514"/>
        <end position="537"/>
    </location>
</feature>
<reference evidence="2" key="2">
    <citation type="journal article" date="2021" name="Genome Biol. Evol.">
        <title>Developing a high-quality reference genome for a parasitic bivalve with doubly uniparental inheritance (Bivalvia: Unionida).</title>
        <authorList>
            <person name="Smith C.H."/>
        </authorList>
    </citation>
    <scope>NUCLEOTIDE SEQUENCE</scope>
    <source>
        <strain evidence="2">CHS0354</strain>
        <tissue evidence="2">Mantle</tissue>
    </source>
</reference>
<dbReference type="EMBL" id="JAEAOA010001951">
    <property type="protein sequence ID" value="KAK3586113.1"/>
    <property type="molecule type" value="Genomic_DNA"/>
</dbReference>
<evidence type="ECO:0000256" key="1">
    <source>
        <dbReference type="SAM" id="MobiDB-lite"/>
    </source>
</evidence>
<feature type="region of interest" description="Disordered" evidence="1">
    <location>
        <begin position="80"/>
        <end position="125"/>
    </location>
</feature>
<feature type="compositionally biased region" description="Polar residues" evidence="1">
    <location>
        <begin position="80"/>
        <end position="93"/>
    </location>
</feature>
<sequence>MAAVKLLDLSQQIFNKPPIPVKSRPSSGNFHYRGNLFTSTYNNKLYQSPDVTVDKETHGNTREPEASRFNTSFESKSFTAQKHSCISSPNRRVQSAKGRLTERNKNTAAHTVSRTKSRQRPFSANDKYRLQNKNGDFKDQLQRNESNDHSQIVLSGKREVAIINICDKVSPDLFEIQRKKVSDCQTFDIDIQVQKPWRPASAKSDLSQSFLYQNEVETKEKEADLKPSVYGLKNQRQVYGSTPNLQDANVTYQSFPYKLADDNNQHSSNMQLVVQRPIPQTLLPLQPWLTESDGRLEEVIGMDPTRCLVFLPLLPEDIDDLPEVPEPHAVEEDLPFTDDLTSPGPWNPKKYPHPFYENREPVEEWICKHKGKCFDDPFDEENWIGQCASHYQTAASGQWKLETVRKEIQDLENLMRGLGTADSDCMIARYQAEITKLQNDLVLAFEMCPQDLLHPKEPVDTFGLRKFYKEHDEILSEIRERHAQCLKELAVLEKEAGIETDRQHFNNRGPVAESKSDSKPEDKKSGEETLQDKRSSEDTLQGMICSDPVGGLLANPKRRPASGRTSDKN</sequence>
<dbReference type="Proteomes" id="UP001195483">
    <property type="component" value="Unassembled WGS sequence"/>
</dbReference>
<gene>
    <name evidence="2" type="ORF">CHS0354_033235</name>
</gene>
<name>A0AAE0S6F7_9BIVA</name>
<feature type="region of interest" description="Disordered" evidence="1">
    <location>
        <begin position="500"/>
        <end position="569"/>
    </location>
</feature>
<evidence type="ECO:0000313" key="2">
    <source>
        <dbReference type="EMBL" id="KAK3586113.1"/>
    </source>
</evidence>
<accession>A0AAE0S6F7</accession>
<evidence type="ECO:0000313" key="3">
    <source>
        <dbReference type="Proteomes" id="UP001195483"/>
    </source>
</evidence>
<protein>
    <submittedName>
        <fullName evidence="2">Uncharacterized protein</fullName>
    </submittedName>
</protein>
<reference evidence="2" key="3">
    <citation type="submission" date="2023-05" db="EMBL/GenBank/DDBJ databases">
        <authorList>
            <person name="Smith C.H."/>
        </authorList>
    </citation>
    <scope>NUCLEOTIDE SEQUENCE</scope>
    <source>
        <strain evidence="2">CHS0354</strain>
        <tissue evidence="2">Mantle</tissue>
    </source>
</reference>
<reference evidence="2" key="1">
    <citation type="journal article" date="2021" name="Genome Biol. Evol.">
        <title>A High-Quality Reference Genome for a Parasitic Bivalve with Doubly Uniparental Inheritance (Bivalvia: Unionida).</title>
        <authorList>
            <person name="Smith C.H."/>
        </authorList>
    </citation>
    <scope>NUCLEOTIDE SEQUENCE</scope>
    <source>
        <strain evidence="2">CHS0354</strain>
    </source>
</reference>
<comment type="caution">
    <text evidence="2">The sequence shown here is derived from an EMBL/GenBank/DDBJ whole genome shotgun (WGS) entry which is preliminary data.</text>
</comment>
<organism evidence="2 3">
    <name type="scientific">Potamilus streckersoni</name>
    <dbReference type="NCBI Taxonomy" id="2493646"/>
    <lineage>
        <taxon>Eukaryota</taxon>
        <taxon>Metazoa</taxon>
        <taxon>Spiralia</taxon>
        <taxon>Lophotrochozoa</taxon>
        <taxon>Mollusca</taxon>
        <taxon>Bivalvia</taxon>
        <taxon>Autobranchia</taxon>
        <taxon>Heteroconchia</taxon>
        <taxon>Palaeoheterodonta</taxon>
        <taxon>Unionida</taxon>
        <taxon>Unionoidea</taxon>
        <taxon>Unionidae</taxon>
        <taxon>Ambleminae</taxon>
        <taxon>Lampsilini</taxon>
        <taxon>Potamilus</taxon>
    </lineage>
</organism>
<dbReference type="AlphaFoldDB" id="A0AAE0S6F7"/>
<proteinExistence type="predicted"/>